<feature type="compositionally biased region" description="Acidic residues" evidence="1">
    <location>
        <begin position="880"/>
        <end position="893"/>
    </location>
</feature>
<feature type="region of interest" description="Disordered" evidence="1">
    <location>
        <begin position="740"/>
        <end position="893"/>
    </location>
</feature>
<dbReference type="AlphaFoldDB" id="A0A317XJS4"/>
<dbReference type="PANTHER" id="PTHR13265">
    <property type="entry name" value="THO COMPLEX SUBUNIT 1"/>
    <property type="match status" value="1"/>
</dbReference>
<evidence type="ECO:0008006" key="4">
    <source>
        <dbReference type="Google" id="ProtNLM"/>
    </source>
</evidence>
<dbReference type="OrthoDB" id="9402762at2759"/>
<accession>A0A317XJS4</accession>
<dbReference type="Proteomes" id="UP000246740">
    <property type="component" value="Unassembled WGS sequence"/>
</dbReference>
<protein>
    <recommendedName>
        <fullName evidence="4">Nuclear matrix protein</fullName>
    </recommendedName>
</protein>
<feature type="region of interest" description="Disordered" evidence="1">
    <location>
        <begin position="301"/>
        <end position="336"/>
    </location>
</feature>
<evidence type="ECO:0000256" key="1">
    <source>
        <dbReference type="SAM" id="MobiDB-lite"/>
    </source>
</evidence>
<feature type="compositionally biased region" description="Basic and acidic residues" evidence="1">
    <location>
        <begin position="740"/>
        <end position="753"/>
    </location>
</feature>
<dbReference type="GO" id="GO:0006406">
    <property type="term" value="P:mRNA export from nucleus"/>
    <property type="evidence" value="ECO:0007669"/>
    <property type="project" value="TreeGrafter"/>
</dbReference>
<reference evidence="2 3" key="1">
    <citation type="journal article" date="2018" name="Mol. Biol. Evol.">
        <title>Broad Genomic Sampling Reveals a Smut Pathogenic Ancestry of the Fungal Clade Ustilaginomycotina.</title>
        <authorList>
            <person name="Kijpornyongpan T."/>
            <person name="Mondo S.J."/>
            <person name="Barry K."/>
            <person name="Sandor L."/>
            <person name="Lee J."/>
            <person name="Lipzen A."/>
            <person name="Pangilinan J."/>
            <person name="LaButti K."/>
            <person name="Hainaut M."/>
            <person name="Henrissat B."/>
            <person name="Grigoriev I.V."/>
            <person name="Spatafora J.W."/>
            <person name="Aime M.C."/>
        </authorList>
    </citation>
    <scope>NUCLEOTIDE SEQUENCE [LARGE SCALE GENOMIC DNA]</scope>
    <source>
        <strain evidence="2 3">MCA 3645</strain>
    </source>
</reference>
<feature type="region of interest" description="Disordered" evidence="1">
    <location>
        <begin position="239"/>
        <end position="267"/>
    </location>
</feature>
<evidence type="ECO:0000313" key="3">
    <source>
        <dbReference type="Proteomes" id="UP000246740"/>
    </source>
</evidence>
<name>A0A317XJS4_9BASI</name>
<feature type="region of interest" description="Disordered" evidence="1">
    <location>
        <begin position="363"/>
        <end position="392"/>
    </location>
</feature>
<feature type="compositionally biased region" description="Polar residues" evidence="1">
    <location>
        <begin position="369"/>
        <end position="392"/>
    </location>
</feature>
<organism evidence="2 3">
    <name type="scientific">Testicularia cyperi</name>
    <dbReference type="NCBI Taxonomy" id="1882483"/>
    <lineage>
        <taxon>Eukaryota</taxon>
        <taxon>Fungi</taxon>
        <taxon>Dikarya</taxon>
        <taxon>Basidiomycota</taxon>
        <taxon>Ustilaginomycotina</taxon>
        <taxon>Ustilaginomycetes</taxon>
        <taxon>Ustilaginales</taxon>
        <taxon>Anthracoideaceae</taxon>
        <taxon>Testicularia</taxon>
    </lineage>
</organism>
<evidence type="ECO:0000313" key="2">
    <source>
        <dbReference type="EMBL" id="PWY98107.1"/>
    </source>
</evidence>
<dbReference type="FunCoup" id="A0A317XJS4">
    <property type="interactions" value="510"/>
</dbReference>
<dbReference type="InParanoid" id="A0A317XJS4"/>
<feature type="compositionally biased region" description="Low complexity" evidence="1">
    <location>
        <begin position="836"/>
        <end position="851"/>
    </location>
</feature>
<dbReference type="STRING" id="1882483.A0A317XJS4"/>
<feature type="compositionally biased region" description="Basic and acidic residues" evidence="1">
    <location>
        <begin position="868"/>
        <end position="879"/>
    </location>
</feature>
<gene>
    <name evidence="2" type="ORF">BCV70DRAFT_202281</name>
</gene>
<sequence length="893" mass="98821">MSVSQEAVVELRKALGQLIPALLESLSSLHHQQPAQLLLSATETLETLKPLVSSTEYKHAFGLRDASSDNLENREASTRIRNLCLEWSNNELRRFVLDASTYLDDEDGQSELPASALKVIYDRFDVVLSMSQQDLIDPTLPLTLVEEIMEANTIPSCSHIFDYVESRVKQLTADLHPTRGKGLVLLRMCNELLRRLSKPSQKHTVFAGRVLSLLAAVFPLGERSGVNLRGDFNVENNTIIEDRTGSETSEEQDTTAQASANDGEADEDKDSVFKVHYDFYELFWSTQKFFSNPALLMSASGASRPETREVTPAATPKQDGSDAHDEDPAPEGASGPMAVLRINTHKIVKLFAAVTKRERELAGAANAEKNGNSTNAASSKRNPASDNSTGSTGFFAGRSILATTATDDGERAAKRFKPDIVDGCRADTAQNDTMDLEGAAAEVEADAADSTSSVTGHFFPKFLTGRKLFEYEIRDTSFRKHILVQYLVLFQYLLSFTPTAKENWKEWKNKTLQAAFTLEEADERWIRTTWRDIQGLLREIQPDGRQFLEAVLEILKRETNWIRWKTESCPSIEKPPLSPEQIASFANARSLLRRKPPPFPHALGTAALSELWLDGLAPPVPGTRRTEDEMGNEITVTTDGLEELEFPPPIPSLEHYHKSIKREQMKMDMRKKQLGIDHEIATVKLTKEDQEKLQNDERIQLTLEAMQSLAWRALRIASRDNLHLFKKLDRTEDIEGLLRVMEEERNPKPKSEPAKTAAEVTQDANGLSEAAVREESKEDGDADIDRKKKSDSVEEASKAEEGGSESAADAGDAEEENNAVAASEVTGTQDSKEPAENAAVPVAVPAVPVSPLAEDEQAGEGAQPEQASNEKTRQNKQETVEDGQDVEMADAVA</sequence>
<dbReference type="GO" id="GO:0000445">
    <property type="term" value="C:THO complex part of transcription export complex"/>
    <property type="evidence" value="ECO:0007669"/>
    <property type="project" value="TreeGrafter"/>
</dbReference>
<dbReference type="EMBL" id="KZ819200">
    <property type="protein sequence ID" value="PWY98107.1"/>
    <property type="molecule type" value="Genomic_DNA"/>
</dbReference>
<dbReference type="InterPro" id="IPR021861">
    <property type="entry name" value="THO_THOC1"/>
</dbReference>
<proteinExistence type="predicted"/>
<dbReference type="Pfam" id="PF11957">
    <property type="entry name" value="efThoc1"/>
    <property type="match status" value="3"/>
</dbReference>
<keyword evidence="3" id="KW-1185">Reference proteome</keyword>
<feature type="compositionally biased region" description="Basic and acidic residues" evidence="1">
    <location>
        <begin position="783"/>
        <end position="801"/>
    </location>
</feature>
<dbReference type="PANTHER" id="PTHR13265:SF0">
    <property type="entry name" value="HPR1"/>
    <property type="match status" value="1"/>
</dbReference>